<dbReference type="KEGG" id="tbk:HF295_01820"/>
<evidence type="ECO:0000313" key="2">
    <source>
        <dbReference type="EMBL" id="QLY39666.1"/>
    </source>
</evidence>
<keyword evidence="1" id="KW-0812">Transmembrane</keyword>
<evidence type="ECO:0000313" key="3">
    <source>
        <dbReference type="Proteomes" id="UP000512167"/>
    </source>
</evidence>
<feature type="transmembrane region" description="Helical" evidence="1">
    <location>
        <begin position="7"/>
        <end position="28"/>
    </location>
</feature>
<dbReference type="RefSeq" id="WP_312032144.1">
    <property type="nucleotide sequence ID" value="NZ_CP051151.1"/>
</dbReference>
<sequence length="210" mass="23520">MKDREKIVIIVEVAILVGIATVLDVVFGILSKGIFPWGGSISPAMLPIFIIAYRRGLKTGLFSGFIFAILQLMTTGMFSASVIAAIPESTFFGPKWVNIILVYLLDYIIPFTLLGLAGIFKNGLKELKPFFLGMILASSIRYVMHGLSGVMIWSGYAEWFNEEFNMNVSPFVYSFIIYNLPYMLASLILCLFAGYVLFKRKLLLVNLEEN</sequence>
<accession>A0A7L6N089</accession>
<feature type="transmembrane region" description="Helical" evidence="1">
    <location>
        <begin position="99"/>
        <end position="119"/>
    </location>
</feature>
<keyword evidence="1" id="KW-1133">Transmembrane helix</keyword>
<proteinExistence type="predicted"/>
<organism evidence="2 3">
    <name type="scientific">Hujiaoplasma nucleasis</name>
    <dbReference type="NCBI Taxonomy" id="2725268"/>
    <lineage>
        <taxon>Bacteria</taxon>
        <taxon>Bacillati</taxon>
        <taxon>Mycoplasmatota</taxon>
        <taxon>Mollicutes</taxon>
        <taxon>Candidatus Izemoplasmatales</taxon>
        <taxon>Hujiaoplasmataceae</taxon>
        <taxon>Hujiaoplasma</taxon>
    </lineage>
</organism>
<protein>
    <recommendedName>
        <fullName evidence="4">Energy-coupled thiamine transporter ThiT</fullName>
    </recommendedName>
</protein>
<gene>
    <name evidence="2" type="ORF">HF295_01820</name>
</gene>
<feature type="transmembrane region" description="Helical" evidence="1">
    <location>
        <begin position="34"/>
        <end position="53"/>
    </location>
</feature>
<feature type="transmembrane region" description="Helical" evidence="1">
    <location>
        <begin position="131"/>
        <end position="156"/>
    </location>
</feature>
<dbReference type="AlphaFoldDB" id="A0A7L6N089"/>
<dbReference type="Proteomes" id="UP000512167">
    <property type="component" value="Chromosome"/>
</dbReference>
<evidence type="ECO:0000256" key="1">
    <source>
        <dbReference type="SAM" id="Phobius"/>
    </source>
</evidence>
<dbReference type="Gene3D" id="1.10.1760.20">
    <property type="match status" value="1"/>
</dbReference>
<keyword evidence="3" id="KW-1185">Reference proteome</keyword>
<name>A0A7L6N089_9MOLU</name>
<keyword evidence="1" id="KW-0472">Membrane</keyword>
<reference evidence="2 3" key="1">
    <citation type="submission" date="2020-04" db="EMBL/GenBank/DDBJ databases">
        <authorList>
            <person name="Zheng R.K."/>
            <person name="Sun C.M."/>
        </authorList>
    </citation>
    <scope>NUCLEOTIDE SEQUENCE [LARGE SCALE GENOMIC DNA]</scope>
    <source>
        <strain evidence="3">zrk29</strain>
    </source>
</reference>
<dbReference type="Pfam" id="PF09515">
    <property type="entry name" value="Thia_YuaJ"/>
    <property type="match status" value="1"/>
</dbReference>
<evidence type="ECO:0008006" key="4">
    <source>
        <dbReference type="Google" id="ProtNLM"/>
    </source>
</evidence>
<feature type="transmembrane region" description="Helical" evidence="1">
    <location>
        <begin position="176"/>
        <end position="198"/>
    </location>
</feature>
<dbReference type="EMBL" id="CP051151">
    <property type="protein sequence ID" value="QLY39666.1"/>
    <property type="molecule type" value="Genomic_DNA"/>
</dbReference>
<feature type="transmembrane region" description="Helical" evidence="1">
    <location>
        <begin position="65"/>
        <end position="87"/>
    </location>
</feature>
<dbReference type="InterPro" id="IPR012651">
    <property type="entry name" value="Thia_Transptr_ThiT"/>
</dbReference>
<dbReference type="GO" id="GO:0005886">
    <property type="term" value="C:plasma membrane"/>
    <property type="evidence" value="ECO:0007669"/>
    <property type="project" value="InterPro"/>
</dbReference>
<dbReference type="GO" id="GO:0015234">
    <property type="term" value="F:thiamine transmembrane transporter activity"/>
    <property type="evidence" value="ECO:0007669"/>
    <property type="project" value="InterPro"/>
</dbReference>